<dbReference type="VEuPathDB" id="FungiDB:PDIP_83660"/>
<reference evidence="4 5" key="1">
    <citation type="submission" date="2020-08" db="EMBL/GenBank/DDBJ databases">
        <title>The completed genome sequence of the pathogenic ascomycete fungus Penicillium digitatum.</title>
        <authorList>
            <person name="Wang M."/>
        </authorList>
    </citation>
    <scope>NUCLEOTIDE SEQUENCE [LARGE SCALE GENOMIC DNA]</scope>
    <source>
        <strain evidence="4 5">PdW03</strain>
    </source>
</reference>
<evidence type="ECO:0000256" key="1">
    <source>
        <dbReference type="ARBA" id="ARBA00022884"/>
    </source>
</evidence>
<dbReference type="InterPro" id="IPR035979">
    <property type="entry name" value="RBD_domain_sf"/>
</dbReference>
<dbReference type="InterPro" id="IPR050374">
    <property type="entry name" value="RRT5_SRSF_SR"/>
</dbReference>
<dbReference type="RefSeq" id="XP_014532522.2">
    <property type="nucleotide sequence ID" value="XM_014677036.2"/>
</dbReference>
<dbReference type="KEGG" id="pdp:PDIP_83660"/>
<dbReference type="SUPFAM" id="SSF54928">
    <property type="entry name" value="RNA-binding domain, RBD"/>
    <property type="match status" value="2"/>
</dbReference>
<dbReference type="CDD" id="cd00590">
    <property type="entry name" value="RRM_SF"/>
    <property type="match status" value="1"/>
</dbReference>
<proteinExistence type="predicted"/>
<dbReference type="GeneID" id="26236680"/>
<evidence type="ECO:0000313" key="5">
    <source>
        <dbReference type="Proteomes" id="UP000595662"/>
    </source>
</evidence>
<dbReference type="InterPro" id="IPR012677">
    <property type="entry name" value="Nucleotide-bd_a/b_plait_sf"/>
</dbReference>
<dbReference type="PANTHER" id="PTHR23003">
    <property type="entry name" value="RNA RECOGNITION MOTIF RRM DOMAIN CONTAINING PROTEIN"/>
    <property type="match status" value="1"/>
</dbReference>
<feature type="domain" description="RRM" evidence="3">
    <location>
        <begin position="248"/>
        <end position="327"/>
    </location>
</feature>
<evidence type="ECO:0000313" key="4">
    <source>
        <dbReference type="EMBL" id="QQK40250.1"/>
    </source>
</evidence>
<dbReference type="InterPro" id="IPR000504">
    <property type="entry name" value="RRM_dom"/>
</dbReference>
<dbReference type="AlphaFoldDB" id="A0A7T7BHS3"/>
<dbReference type="GO" id="GO:0005634">
    <property type="term" value="C:nucleus"/>
    <property type="evidence" value="ECO:0007669"/>
    <property type="project" value="TreeGrafter"/>
</dbReference>
<dbReference type="GO" id="GO:0005737">
    <property type="term" value="C:cytoplasm"/>
    <property type="evidence" value="ECO:0007669"/>
    <property type="project" value="TreeGrafter"/>
</dbReference>
<accession>A0A7T7BHS3</accession>
<dbReference type="GO" id="GO:0003729">
    <property type="term" value="F:mRNA binding"/>
    <property type="evidence" value="ECO:0007669"/>
    <property type="project" value="TreeGrafter"/>
</dbReference>
<evidence type="ECO:0000259" key="3">
    <source>
        <dbReference type="PROSITE" id="PS50102"/>
    </source>
</evidence>
<dbReference type="Proteomes" id="UP000595662">
    <property type="component" value="Chromosome 1"/>
</dbReference>
<dbReference type="EMBL" id="CP060774">
    <property type="protein sequence ID" value="QQK40250.1"/>
    <property type="molecule type" value="Genomic_DNA"/>
</dbReference>
<gene>
    <name evidence="4" type="ORF">Pdw03_3104</name>
</gene>
<dbReference type="VEuPathDB" id="FungiDB:PDIP_83670"/>
<keyword evidence="1 2" id="KW-0694">RNA-binding</keyword>
<dbReference type="PANTHER" id="PTHR23003:SF60">
    <property type="entry name" value="RNA BINDING PROTEIN (AFU_ORTHOLOGUE AFUA_1G02950)"/>
    <property type="match status" value="1"/>
</dbReference>
<sequence length="396" mass="43217">MPSLGRNKGHPRSRKSDDEFVIFLQGIPPHCRWQELKDLVRQTALHIRQAVVYDDNHGTPTGIGQIIVKNEDEAWRTYHRLSTSGWDGQSLVVTLSRTSTPTKPIAGPTRSPSMIPTGYISGHSTPPLVHGQMAIPPSPVSPESSHPATPPYPYPEYGVMMVPIQMPPGYMPMIPDPHTQPMQCYPPSPVMNGSMYEPQWNMMPGYQMSPPHHMHHARGDNPPHNYQHYYPCATGTDPSSPSFYPDQRAVTIENLNSTTTCTDLKALLQTAGTVEQCSIVATDSIDEHGQLRGLVTMRTAEDAQCTVTMFNNCSFMGSRISVKINRGSLLVRAVSFDGVCDGSDTAGSVPGYGDACQSWADEMTAEANTVDKCKPLVIDGSGLNRWSGGLSTSAPP</sequence>
<dbReference type="Pfam" id="PF00076">
    <property type="entry name" value="RRM_1"/>
    <property type="match status" value="1"/>
</dbReference>
<name>A0A7T7BHS3_PENDI</name>
<dbReference type="Gene3D" id="3.30.70.330">
    <property type="match status" value="2"/>
</dbReference>
<dbReference type="PROSITE" id="PS50102">
    <property type="entry name" value="RRM"/>
    <property type="match status" value="1"/>
</dbReference>
<dbReference type="GO" id="GO:1990904">
    <property type="term" value="C:ribonucleoprotein complex"/>
    <property type="evidence" value="ECO:0007669"/>
    <property type="project" value="TreeGrafter"/>
</dbReference>
<organism evidence="4 5">
    <name type="scientific">Penicillium digitatum</name>
    <name type="common">Green mold</name>
    <dbReference type="NCBI Taxonomy" id="36651"/>
    <lineage>
        <taxon>Eukaryota</taxon>
        <taxon>Fungi</taxon>
        <taxon>Dikarya</taxon>
        <taxon>Ascomycota</taxon>
        <taxon>Pezizomycotina</taxon>
        <taxon>Eurotiomycetes</taxon>
        <taxon>Eurotiomycetidae</taxon>
        <taxon>Eurotiales</taxon>
        <taxon>Aspergillaceae</taxon>
        <taxon>Penicillium</taxon>
    </lineage>
</organism>
<protein>
    <submittedName>
        <fullName evidence="4">Nucleotide-binding, alpha-beta plait</fullName>
    </submittedName>
</protein>
<evidence type="ECO:0000256" key="2">
    <source>
        <dbReference type="PROSITE-ProRule" id="PRU00176"/>
    </source>
</evidence>
<dbReference type="SMART" id="SM00360">
    <property type="entry name" value="RRM"/>
    <property type="match status" value="2"/>
</dbReference>